<dbReference type="EMBL" id="JAQHRD010000011">
    <property type="protein sequence ID" value="KAJ6437649.1"/>
    <property type="molecule type" value="Genomic_DNA"/>
</dbReference>
<dbReference type="Pfam" id="PF11790">
    <property type="entry name" value="Glyco_hydro_cc"/>
    <property type="match status" value="1"/>
</dbReference>
<dbReference type="AlphaFoldDB" id="A0AB34FDX5"/>
<dbReference type="PANTHER" id="PTHR34154">
    <property type="entry name" value="ALKALI-SENSITIVE LINKAGE PROTEIN 1"/>
    <property type="match status" value="1"/>
</dbReference>
<dbReference type="Proteomes" id="UP001163105">
    <property type="component" value="Unassembled WGS sequence"/>
</dbReference>
<dbReference type="SUPFAM" id="SSF51445">
    <property type="entry name" value="(Trans)glycosidases"/>
    <property type="match status" value="1"/>
</dbReference>
<evidence type="ECO:0000259" key="1">
    <source>
        <dbReference type="Pfam" id="PF11790"/>
    </source>
</evidence>
<protein>
    <submittedName>
        <fullName evidence="2">Transposase</fullName>
    </submittedName>
</protein>
<organism evidence="2 3">
    <name type="scientific">Purpureocillium lavendulum</name>
    <dbReference type="NCBI Taxonomy" id="1247861"/>
    <lineage>
        <taxon>Eukaryota</taxon>
        <taxon>Fungi</taxon>
        <taxon>Dikarya</taxon>
        <taxon>Ascomycota</taxon>
        <taxon>Pezizomycotina</taxon>
        <taxon>Sordariomycetes</taxon>
        <taxon>Hypocreomycetidae</taxon>
        <taxon>Hypocreales</taxon>
        <taxon>Ophiocordycipitaceae</taxon>
        <taxon>Purpureocillium</taxon>
    </lineage>
</organism>
<dbReference type="InterPro" id="IPR024655">
    <property type="entry name" value="Asl1_glyco_hydro_catalytic"/>
</dbReference>
<dbReference type="PANTHER" id="PTHR34154:SF10">
    <property type="entry name" value="ASL1-LIKE GLYCOSYL HYDROLASE CATALYTIC DOMAIN-CONTAINING PROTEIN"/>
    <property type="match status" value="1"/>
</dbReference>
<name>A0AB34FDX5_9HYPO</name>
<dbReference type="InterPro" id="IPR053183">
    <property type="entry name" value="ASL1"/>
</dbReference>
<gene>
    <name evidence="2" type="ORF">O9K51_09856</name>
</gene>
<dbReference type="Gene3D" id="3.20.20.80">
    <property type="entry name" value="Glycosidases"/>
    <property type="match status" value="1"/>
</dbReference>
<evidence type="ECO:0000313" key="3">
    <source>
        <dbReference type="Proteomes" id="UP001163105"/>
    </source>
</evidence>
<dbReference type="GO" id="GO:0071966">
    <property type="term" value="P:fungal-type cell wall polysaccharide metabolic process"/>
    <property type="evidence" value="ECO:0007669"/>
    <property type="project" value="TreeGrafter"/>
</dbReference>
<keyword evidence="3" id="KW-1185">Reference proteome</keyword>
<comment type="caution">
    <text evidence="2">The sequence shown here is derived from an EMBL/GenBank/DDBJ whole genome shotgun (WGS) entry which is preliminary data.</text>
</comment>
<dbReference type="GO" id="GO:0009277">
    <property type="term" value="C:fungal-type cell wall"/>
    <property type="evidence" value="ECO:0007669"/>
    <property type="project" value="TreeGrafter"/>
</dbReference>
<accession>A0AB34FDX5</accession>
<feature type="domain" description="Asl1-like glycosyl hydrolase catalytic" evidence="1">
    <location>
        <begin position="59"/>
        <end position="281"/>
    </location>
</feature>
<sequence length="286" mass="30510">MAPLRSQPSDPTKDTIDERLSATRTLPFTASAASATIVLPGSGNISSEASPMMLSTKRGIAYNNAKLANVFSDSCETCSWGYNWDSTPQGLAPNLTFIPTLWGALPTHTSHWHVDAENAIANGAKALFSFNEPDNAGQANMSPEAAASAHIKHFSNYAGRARIGAPSITNAEAATQGLGWLKSFMNACRGECPVDFCNVHWYAGAEQAGSLFDHLDGAHDVCGGKPIWLTEFAVLSGDSISFIQNVLPKLESLPHLEAYSYYMVSTSSLMASEKVLSGTGELYAKI</sequence>
<reference evidence="2" key="1">
    <citation type="submission" date="2023-01" db="EMBL/GenBank/DDBJ databases">
        <title>The growth and conidiation of Purpureocillium lavendulum are regulated by nitrogen source and histone H3K14 acetylation.</title>
        <authorList>
            <person name="Tang P."/>
            <person name="Han J."/>
            <person name="Zhang C."/>
            <person name="Tang P."/>
            <person name="Qi F."/>
            <person name="Zhang K."/>
            <person name="Liang L."/>
        </authorList>
    </citation>
    <scope>NUCLEOTIDE SEQUENCE</scope>
    <source>
        <strain evidence="2">YMF1.00683</strain>
    </source>
</reference>
<dbReference type="InterPro" id="IPR017853">
    <property type="entry name" value="GH"/>
</dbReference>
<proteinExistence type="predicted"/>
<evidence type="ECO:0000313" key="2">
    <source>
        <dbReference type="EMBL" id="KAJ6437649.1"/>
    </source>
</evidence>